<gene>
    <name evidence="2" type="ORF">VTK73DRAFT_6607</name>
</gene>
<protein>
    <recommendedName>
        <fullName evidence="4">SUR7 protein</fullName>
    </recommendedName>
</protein>
<dbReference type="Pfam" id="PF06687">
    <property type="entry name" value="SUR7"/>
    <property type="match status" value="1"/>
</dbReference>
<organism evidence="2 3">
    <name type="scientific">Phialemonium thermophilum</name>
    <dbReference type="NCBI Taxonomy" id="223376"/>
    <lineage>
        <taxon>Eukaryota</taxon>
        <taxon>Fungi</taxon>
        <taxon>Dikarya</taxon>
        <taxon>Ascomycota</taxon>
        <taxon>Pezizomycotina</taxon>
        <taxon>Sordariomycetes</taxon>
        <taxon>Sordariomycetidae</taxon>
        <taxon>Cephalothecales</taxon>
        <taxon>Cephalothecaceae</taxon>
        <taxon>Phialemonium</taxon>
    </lineage>
</organism>
<accession>A0ABR3WIX0</accession>
<evidence type="ECO:0000313" key="2">
    <source>
        <dbReference type="EMBL" id="KAL1862790.1"/>
    </source>
</evidence>
<evidence type="ECO:0008006" key="4">
    <source>
        <dbReference type="Google" id="ProtNLM"/>
    </source>
</evidence>
<feature type="transmembrane region" description="Helical" evidence="1">
    <location>
        <begin position="164"/>
        <end position="182"/>
    </location>
</feature>
<dbReference type="EMBL" id="JAZHXJ010000379">
    <property type="protein sequence ID" value="KAL1862790.1"/>
    <property type="molecule type" value="Genomic_DNA"/>
</dbReference>
<keyword evidence="1" id="KW-0472">Membrane</keyword>
<dbReference type="PANTHER" id="PTHR28019:SF3">
    <property type="entry name" value="INTEGRAL MEMBRANE PROTEIN (AFU_ORTHOLOGUE AFUA_6G07470)"/>
    <property type="match status" value="1"/>
</dbReference>
<dbReference type="InterPro" id="IPR009571">
    <property type="entry name" value="SUR7/Rim9-like_fungi"/>
</dbReference>
<evidence type="ECO:0000313" key="3">
    <source>
        <dbReference type="Proteomes" id="UP001586593"/>
    </source>
</evidence>
<reference evidence="2 3" key="1">
    <citation type="journal article" date="2024" name="Commun. Biol.">
        <title>Comparative genomic analysis of thermophilic fungi reveals convergent evolutionary adaptations and gene losses.</title>
        <authorList>
            <person name="Steindorff A.S."/>
            <person name="Aguilar-Pontes M.V."/>
            <person name="Robinson A.J."/>
            <person name="Andreopoulos B."/>
            <person name="LaButti K."/>
            <person name="Kuo A."/>
            <person name="Mondo S."/>
            <person name="Riley R."/>
            <person name="Otillar R."/>
            <person name="Haridas S."/>
            <person name="Lipzen A."/>
            <person name="Grimwood J."/>
            <person name="Schmutz J."/>
            <person name="Clum A."/>
            <person name="Reid I.D."/>
            <person name="Moisan M.C."/>
            <person name="Butler G."/>
            <person name="Nguyen T.T.M."/>
            <person name="Dewar K."/>
            <person name="Conant G."/>
            <person name="Drula E."/>
            <person name="Henrissat B."/>
            <person name="Hansel C."/>
            <person name="Singer S."/>
            <person name="Hutchinson M.I."/>
            <person name="de Vries R.P."/>
            <person name="Natvig D.O."/>
            <person name="Powell A.J."/>
            <person name="Tsang A."/>
            <person name="Grigoriev I.V."/>
        </authorList>
    </citation>
    <scope>NUCLEOTIDE SEQUENCE [LARGE SCALE GENOMIC DNA]</scope>
    <source>
        <strain evidence="2 3">ATCC 24622</strain>
    </source>
</reference>
<dbReference type="PANTHER" id="PTHR28019">
    <property type="entry name" value="CELL MEMBRANE PROTEIN YLR413W-RELATED"/>
    <property type="match status" value="1"/>
</dbReference>
<feature type="transmembrane region" description="Helical" evidence="1">
    <location>
        <begin position="242"/>
        <end position="265"/>
    </location>
</feature>
<dbReference type="Gene3D" id="1.20.140.150">
    <property type="match status" value="1"/>
</dbReference>
<name>A0ABR3WIX0_9PEZI</name>
<keyword evidence="1" id="KW-0812">Transmembrane</keyword>
<dbReference type="InterPro" id="IPR052413">
    <property type="entry name" value="SUR7_domain"/>
</dbReference>
<evidence type="ECO:0000256" key="1">
    <source>
        <dbReference type="SAM" id="Phobius"/>
    </source>
</evidence>
<keyword evidence="1" id="KW-1133">Transmembrane helix</keyword>
<feature type="transmembrane region" description="Helical" evidence="1">
    <location>
        <begin position="194"/>
        <end position="222"/>
    </location>
</feature>
<comment type="caution">
    <text evidence="2">The sequence shown here is derived from an EMBL/GenBank/DDBJ whole genome shotgun (WGS) entry which is preliminary data.</text>
</comment>
<dbReference type="Proteomes" id="UP001586593">
    <property type="component" value="Unassembled WGS sequence"/>
</dbReference>
<sequence>MANFGRFVCVALPFALTVGSLIAMLVAALAGVTDKSLFLFQVNTTGLSISPASISNLIESRSTVPLDIRDGSSAAAAALNQNITAADLALYDLYDVGLWGYCYVPQNGKRKCTKPEFNWAQKELNMTKNNFETLVTSTGEDVKLPKQISEAITTFGTVIRWTEVVFIIALVSLAVELFFGIFSTCSRACSCLAFIVSAVATLAVCAAAAMSTAVSAIVVGAIEASAKKYGVTADMNVKYLAAVWIGAAFSIAAGCFWLFTICCCAPDHYSRKGVRHRDSTEGEKLIAPSSYQPIHEDPGFGYNRPVSGPQYGYPTGPHQPRRDLAYEPYSHANV</sequence>
<proteinExistence type="predicted"/>
<keyword evidence="3" id="KW-1185">Reference proteome</keyword>